<reference evidence="3 4" key="1">
    <citation type="submission" date="2019-06" db="EMBL/GenBank/DDBJ databases">
        <title>Lysobacter alkalisoli sp. nov. isolated from saline soil.</title>
        <authorList>
            <person name="Sun J.-Q."/>
            <person name="Xu L."/>
        </authorList>
    </citation>
    <scope>NUCLEOTIDE SEQUENCE [LARGE SCALE GENOMIC DNA]</scope>
    <source>
        <strain evidence="3 4">JCM 31130</strain>
    </source>
</reference>
<evidence type="ECO:0000313" key="3">
    <source>
        <dbReference type="EMBL" id="TQD50629.1"/>
    </source>
</evidence>
<dbReference type="OrthoDB" id="7550081at2"/>
<sequence length="407" mass="44134">MGCKPCGKSRVGGATIACPSIHPVRAIVKSFLLPCLSPLLALAFAGVAVAAPPEATQAPAATQARFDDGPYIDYVEGGLVARWVCGGRSEVARLRAERWPVRVPPRCGQDAAIEVRAPVGGRERVDLRGVARLAALSDVHGQYALMLRLLQANRILDERGDWAWGDGHLVLVGDVFDRGPRVNEIFWKLYALEQQARAAGGGLHVLLGNHEAMVLYRDLRYVNDRYFATANALGIAYTDLYGPGSVIGDWLRSRPVIARIDDMLFVHGGMSPAFLALGIDNETANDRYRESLGLPRAATRDDPRYAPLYDGRDSPIWYRGYFDAEALDAAGMDAVLDRLGVAHVVVGHTSMARVESHRGGRVIAVDSSIKNGESGELLFVEDGRMSRGTLAGERLPLRDATATEPVD</sequence>
<protein>
    <submittedName>
        <fullName evidence="3">Metallophosphoesterase</fullName>
    </submittedName>
</protein>
<dbReference type="GO" id="GO:0016787">
    <property type="term" value="F:hydrolase activity"/>
    <property type="evidence" value="ECO:0007669"/>
    <property type="project" value="InterPro"/>
</dbReference>
<keyword evidence="4" id="KW-1185">Reference proteome</keyword>
<dbReference type="Gene3D" id="3.60.21.10">
    <property type="match status" value="1"/>
</dbReference>
<comment type="caution">
    <text evidence="3">The sequence shown here is derived from an EMBL/GenBank/DDBJ whole genome shotgun (WGS) entry which is preliminary data.</text>
</comment>
<evidence type="ECO:0000256" key="1">
    <source>
        <dbReference type="SAM" id="SignalP"/>
    </source>
</evidence>
<dbReference type="InterPro" id="IPR004843">
    <property type="entry name" value="Calcineurin-like_PHP"/>
</dbReference>
<dbReference type="Pfam" id="PF00149">
    <property type="entry name" value="Metallophos"/>
    <property type="match status" value="1"/>
</dbReference>
<name>A0A508ALE9_9GAMM</name>
<dbReference type="PANTHER" id="PTHR46546">
    <property type="entry name" value="SHEWANELLA-LIKE PROTEIN PHOSPHATASE 1"/>
    <property type="match status" value="1"/>
</dbReference>
<keyword evidence="1" id="KW-0732">Signal</keyword>
<dbReference type="InterPro" id="IPR029052">
    <property type="entry name" value="Metallo-depent_PP-like"/>
</dbReference>
<accession>A0A508ALE9</accession>
<proteinExistence type="predicted"/>
<gene>
    <name evidence="3" type="ORF">FKV25_03720</name>
</gene>
<dbReference type="AlphaFoldDB" id="A0A508ALE9"/>
<feature type="signal peptide" evidence="1">
    <location>
        <begin position="1"/>
        <end position="50"/>
    </location>
</feature>
<evidence type="ECO:0000313" key="4">
    <source>
        <dbReference type="Proteomes" id="UP000318212"/>
    </source>
</evidence>
<organism evidence="3 4">
    <name type="scientific">Marilutibacter aestuarii</name>
    <dbReference type="NCBI Taxonomy" id="1706195"/>
    <lineage>
        <taxon>Bacteria</taxon>
        <taxon>Pseudomonadati</taxon>
        <taxon>Pseudomonadota</taxon>
        <taxon>Gammaproteobacteria</taxon>
        <taxon>Lysobacterales</taxon>
        <taxon>Lysobacteraceae</taxon>
        <taxon>Marilutibacter</taxon>
    </lineage>
</organism>
<feature type="chain" id="PRO_5021377101" evidence="1">
    <location>
        <begin position="51"/>
        <end position="407"/>
    </location>
</feature>
<dbReference type="EMBL" id="VICE01000037">
    <property type="protein sequence ID" value="TQD50629.1"/>
    <property type="molecule type" value="Genomic_DNA"/>
</dbReference>
<dbReference type="SUPFAM" id="SSF56300">
    <property type="entry name" value="Metallo-dependent phosphatases"/>
    <property type="match status" value="1"/>
</dbReference>
<dbReference type="Proteomes" id="UP000318212">
    <property type="component" value="Unassembled WGS sequence"/>
</dbReference>
<dbReference type="PANTHER" id="PTHR46546:SF4">
    <property type="entry name" value="SHEWANELLA-LIKE PROTEIN PHOSPHATASE 1"/>
    <property type="match status" value="1"/>
</dbReference>
<feature type="domain" description="Calcineurin-like phosphoesterase" evidence="2">
    <location>
        <begin position="132"/>
        <end position="349"/>
    </location>
</feature>
<evidence type="ECO:0000259" key="2">
    <source>
        <dbReference type="Pfam" id="PF00149"/>
    </source>
</evidence>